<accession>A0A8H5B3D5</accession>
<comment type="caution">
    <text evidence="1">The sequence shown here is derived from an EMBL/GenBank/DDBJ whole genome shotgun (WGS) entry which is preliminary data.</text>
</comment>
<evidence type="ECO:0000313" key="2">
    <source>
        <dbReference type="Proteomes" id="UP000567179"/>
    </source>
</evidence>
<dbReference type="AlphaFoldDB" id="A0A8H5B3D5"/>
<proteinExistence type="predicted"/>
<gene>
    <name evidence="1" type="ORF">D9619_006982</name>
</gene>
<dbReference type="OrthoDB" id="192748at2759"/>
<reference evidence="1 2" key="1">
    <citation type="journal article" date="2020" name="ISME J.">
        <title>Uncovering the hidden diversity of litter-decomposition mechanisms in mushroom-forming fungi.</title>
        <authorList>
            <person name="Floudas D."/>
            <person name="Bentzer J."/>
            <person name="Ahren D."/>
            <person name="Johansson T."/>
            <person name="Persson P."/>
            <person name="Tunlid A."/>
        </authorList>
    </citation>
    <scope>NUCLEOTIDE SEQUENCE [LARGE SCALE GENOMIC DNA]</scope>
    <source>
        <strain evidence="1 2">CBS 101986</strain>
    </source>
</reference>
<dbReference type="Proteomes" id="UP000567179">
    <property type="component" value="Unassembled WGS sequence"/>
</dbReference>
<protein>
    <submittedName>
        <fullName evidence="1">Uncharacterized protein</fullName>
    </submittedName>
</protein>
<name>A0A8H5B3D5_9AGAR</name>
<evidence type="ECO:0000313" key="1">
    <source>
        <dbReference type="EMBL" id="KAF5314992.1"/>
    </source>
</evidence>
<dbReference type="EMBL" id="JAACJJ010000043">
    <property type="protein sequence ID" value="KAF5314992.1"/>
    <property type="molecule type" value="Genomic_DNA"/>
</dbReference>
<sequence length="153" mass="17269">MWCIAGPICRFGIKKIGNSQFQPDLARQFKLVVYTMLALAPSRVWSASRAVQRRPMSTARAEGPKKMEGAGEDPRPPWVYVGSRVMSFALIPGVSLYSIFFYDFGDREHVFQPVRRWAHDLTSGFFTLSPAEERIVLEQQQQSKLPASTNTTA</sequence>
<organism evidence="1 2">
    <name type="scientific">Psilocybe cf. subviscida</name>
    <dbReference type="NCBI Taxonomy" id="2480587"/>
    <lineage>
        <taxon>Eukaryota</taxon>
        <taxon>Fungi</taxon>
        <taxon>Dikarya</taxon>
        <taxon>Basidiomycota</taxon>
        <taxon>Agaricomycotina</taxon>
        <taxon>Agaricomycetes</taxon>
        <taxon>Agaricomycetidae</taxon>
        <taxon>Agaricales</taxon>
        <taxon>Agaricineae</taxon>
        <taxon>Strophariaceae</taxon>
        <taxon>Psilocybe</taxon>
    </lineage>
</organism>
<keyword evidence="2" id="KW-1185">Reference proteome</keyword>